<name>A0A8R7QWU3_TRIUA</name>
<proteinExistence type="predicted"/>
<dbReference type="Gramene" id="TuG1812G0600004337.01.T01">
    <property type="protein sequence ID" value="TuG1812G0600004337.01.T01.cds267805"/>
    <property type="gene ID" value="TuG1812G0600004337.01"/>
</dbReference>
<dbReference type="AlphaFoldDB" id="A0A8R7QWU3"/>
<accession>A0A8R7QWU3</accession>
<organism evidence="1 2">
    <name type="scientific">Triticum urartu</name>
    <name type="common">Red wild einkorn</name>
    <name type="synonym">Crithodium urartu</name>
    <dbReference type="NCBI Taxonomy" id="4572"/>
    <lineage>
        <taxon>Eukaryota</taxon>
        <taxon>Viridiplantae</taxon>
        <taxon>Streptophyta</taxon>
        <taxon>Embryophyta</taxon>
        <taxon>Tracheophyta</taxon>
        <taxon>Spermatophyta</taxon>
        <taxon>Magnoliopsida</taxon>
        <taxon>Liliopsida</taxon>
        <taxon>Poales</taxon>
        <taxon>Poaceae</taxon>
        <taxon>BOP clade</taxon>
        <taxon>Pooideae</taxon>
        <taxon>Triticodae</taxon>
        <taxon>Triticeae</taxon>
        <taxon>Triticinae</taxon>
        <taxon>Triticum</taxon>
    </lineage>
</organism>
<reference evidence="1" key="3">
    <citation type="submission" date="2022-06" db="UniProtKB">
        <authorList>
            <consortium name="EnsemblPlants"/>
        </authorList>
    </citation>
    <scope>IDENTIFICATION</scope>
</reference>
<evidence type="ECO:0000313" key="2">
    <source>
        <dbReference type="Proteomes" id="UP000015106"/>
    </source>
</evidence>
<reference evidence="1" key="2">
    <citation type="submission" date="2018-03" db="EMBL/GenBank/DDBJ databases">
        <title>The Triticum urartu genome reveals the dynamic nature of wheat genome evolution.</title>
        <authorList>
            <person name="Ling H."/>
            <person name="Ma B."/>
            <person name="Shi X."/>
            <person name="Liu H."/>
            <person name="Dong L."/>
            <person name="Sun H."/>
            <person name="Cao Y."/>
            <person name="Gao Q."/>
            <person name="Zheng S."/>
            <person name="Li Y."/>
            <person name="Yu Y."/>
            <person name="Du H."/>
            <person name="Qi M."/>
            <person name="Li Y."/>
            <person name="Yu H."/>
            <person name="Cui Y."/>
            <person name="Wang N."/>
            <person name="Chen C."/>
            <person name="Wu H."/>
            <person name="Zhao Y."/>
            <person name="Zhang J."/>
            <person name="Li Y."/>
            <person name="Zhou W."/>
            <person name="Zhang B."/>
            <person name="Hu W."/>
            <person name="Eijk M."/>
            <person name="Tang J."/>
            <person name="Witsenboer H."/>
            <person name="Zhao S."/>
            <person name="Li Z."/>
            <person name="Zhang A."/>
            <person name="Wang D."/>
            <person name="Liang C."/>
        </authorList>
    </citation>
    <scope>NUCLEOTIDE SEQUENCE [LARGE SCALE GENOMIC DNA]</scope>
    <source>
        <strain evidence="1">cv. G1812</strain>
    </source>
</reference>
<dbReference type="EnsemblPlants" id="TuG1812G0600004337.01.T01">
    <property type="protein sequence ID" value="TuG1812G0600004337.01.T01.cds267805"/>
    <property type="gene ID" value="TuG1812G0600004337.01"/>
</dbReference>
<reference evidence="2" key="1">
    <citation type="journal article" date="2013" name="Nature">
        <title>Draft genome of the wheat A-genome progenitor Triticum urartu.</title>
        <authorList>
            <person name="Ling H.Q."/>
            <person name="Zhao S."/>
            <person name="Liu D."/>
            <person name="Wang J."/>
            <person name="Sun H."/>
            <person name="Zhang C."/>
            <person name="Fan H."/>
            <person name="Li D."/>
            <person name="Dong L."/>
            <person name="Tao Y."/>
            <person name="Gao C."/>
            <person name="Wu H."/>
            <person name="Li Y."/>
            <person name="Cui Y."/>
            <person name="Guo X."/>
            <person name="Zheng S."/>
            <person name="Wang B."/>
            <person name="Yu K."/>
            <person name="Liang Q."/>
            <person name="Yang W."/>
            <person name="Lou X."/>
            <person name="Chen J."/>
            <person name="Feng M."/>
            <person name="Jian J."/>
            <person name="Zhang X."/>
            <person name="Luo G."/>
            <person name="Jiang Y."/>
            <person name="Liu J."/>
            <person name="Wang Z."/>
            <person name="Sha Y."/>
            <person name="Zhang B."/>
            <person name="Wu H."/>
            <person name="Tang D."/>
            <person name="Shen Q."/>
            <person name="Xue P."/>
            <person name="Zou S."/>
            <person name="Wang X."/>
            <person name="Liu X."/>
            <person name="Wang F."/>
            <person name="Yang Y."/>
            <person name="An X."/>
            <person name="Dong Z."/>
            <person name="Zhang K."/>
            <person name="Zhang X."/>
            <person name="Luo M.C."/>
            <person name="Dvorak J."/>
            <person name="Tong Y."/>
            <person name="Wang J."/>
            <person name="Yang H."/>
            <person name="Li Z."/>
            <person name="Wang D."/>
            <person name="Zhang A."/>
            <person name="Wang J."/>
        </authorList>
    </citation>
    <scope>NUCLEOTIDE SEQUENCE</scope>
    <source>
        <strain evidence="2">cv. G1812</strain>
    </source>
</reference>
<keyword evidence="2" id="KW-1185">Reference proteome</keyword>
<sequence>MRGQAEAGAGEQRVEHVDGAVVEHRAGGEQEHASNILTMRAPGWWMLSTTVRPRVSAMARSAPTILSADALSRPEHQHGGVAHGLDADGQAPALAAGEVLDPGIGDVGRAQGRRRARQPWRALKWSVSRTVSSGKRMSRWVT</sequence>
<evidence type="ECO:0000313" key="1">
    <source>
        <dbReference type="EnsemblPlants" id="TuG1812G0600004337.01.T01.cds267805"/>
    </source>
</evidence>
<protein>
    <submittedName>
        <fullName evidence="1">Uncharacterized protein</fullName>
    </submittedName>
</protein>
<dbReference type="Proteomes" id="UP000015106">
    <property type="component" value="Chromosome 6"/>
</dbReference>